<dbReference type="GO" id="GO:0005886">
    <property type="term" value="C:plasma membrane"/>
    <property type="evidence" value="ECO:0007669"/>
    <property type="project" value="TreeGrafter"/>
</dbReference>
<dbReference type="PANTHER" id="PTHR11733">
    <property type="entry name" value="ZINC METALLOPROTEASE FAMILY M13 NEPRILYSIN-RELATED"/>
    <property type="match status" value="1"/>
</dbReference>
<organism evidence="2 3">
    <name type="scientific">Melipona bicolor</name>
    <dbReference type="NCBI Taxonomy" id="60889"/>
    <lineage>
        <taxon>Eukaryota</taxon>
        <taxon>Metazoa</taxon>
        <taxon>Ecdysozoa</taxon>
        <taxon>Arthropoda</taxon>
        <taxon>Hexapoda</taxon>
        <taxon>Insecta</taxon>
        <taxon>Pterygota</taxon>
        <taxon>Neoptera</taxon>
        <taxon>Endopterygota</taxon>
        <taxon>Hymenoptera</taxon>
        <taxon>Apocrita</taxon>
        <taxon>Aculeata</taxon>
        <taxon>Apoidea</taxon>
        <taxon>Anthophila</taxon>
        <taxon>Apidae</taxon>
        <taxon>Melipona</taxon>
    </lineage>
</organism>
<dbReference type="Pfam" id="PF01431">
    <property type="entry name" value="Peptidase_M13"/>
    <property type="match status" value="1"/>
</dbReference>
<comment type="caution">
    <text evidence="2">The sequence shown here is derived from an EMBL/GenBank/DDBJ whole genome shotgun (WGS) entry which is preliminary data.</text>
</comment>
<dbReference type="EMBL" id="JAHYIQ010000023">
    <property type="protein sequence ID" value="KAK1122325.1"/>
    <property type="molecule type" value="Genomic_DNA"/>
</dbReference>
<dbReference type="SUPFAM" id="SSF55486">
    <property type="entry name" value="Metalloproteases ('zincins'), catalytic domain"/>
    <property type="match status" value="1"/>
</dbReference>
<reference evidence="2" key="1">
    <citation type="submission" date="2021-10" db="EMBL/GenBank/DDBJ databases">
        <title>Melipona bicolor Genome sequencing and assembly.</title>
        <authorList>
            <person name="Araujo N.S."/>
            <person name="Arias M.C."/>
        </authorList>
    </citation>
    <scope>NUCLEOTIDE SEQUENCE</scope>
    <source>
        <strain evidence="2">USP_2M_L1-L4_2017</strain>
        <tissue evidence="2">Whole body</tissue>
    </source>
</reference>
<dbReference type="GO" id="GO:0004222">
    <property type="term" value="F:metalloendopeptidase activity"/>
    <property type="evidence" value="ECO:0007669"/>
    <property type="project" value="InterPro"/>
</dbReference>
<accession>A0AA40FNY2</accession>
<gene>
    <name evidence="2" type="ORF">K0M31_009547</name>
</gene>
<evidence type="ECO:0000259" key="1">
    <source>
        <dbReference type="Pfam" id="PF01431"/>
    </source>
</evidence>
<dbReference type="Gene3D" id="3.40.390.10">
    <property type="entry name" value="Collagenase (Catalytic Domain)"/>
    <property type="match status" value="1"/>
</dbReference>
<sequence>MTEQYYKSVQCFIDQYDNYTLNRTPSGPKVEENMPDTMGMKTAFKAYKRREIINGVPELKLPSLEMFDNDQLFFLSFANLCETRDSKAIEEELPMHSIGPLRSIGAFSNNQDFAETFSCPLGSPMNPKKKCNIWKI</sequence>
<evidence type="ECO:0000313" key="2">
    <source>
        <dbReference type="EMBL" id="KAK1122325.1"/>
    </source>
</evidence>
<feature type="domain" description="Peptidase M13 C-terminal" evidence="1">
    <location>
        <begin position="3"/>
        <end position="133"/>
    </location>
</feature>
<dbReference type="AlphaFoldDB" id="A0AA40FNY2"/>
<protein>
    <recommendedName>
        <fullName evidence="1">Peptidase M13 C-terminal domain-containing protein</fullName>
    </recommendedName>
</protein>
<dbReference type="GO" id="GO:0016485">
    <property type="term" value="P:protein processing"/>
    <property type="evidence" value="ECO:0007669"/>
    <property type="project" value="TreeGrafter"/>
</dbReference>
<dbReference type="Proteomes" id="UP001177670">
    <property type="component" value="Unassembled WGS sequence"/>
</dbReference>
<name>A0AA40FNY2_9HYME</name>
<dbReference type="PROSITE" id="PS51885">
    <property type="entry name" value="NEPRILYSIN"/>
    <property type="match status" value="1"/>
</dbReference>
<keyword evidence="3" id="KW-1185">Reference proteome</keyword>
<dbReference type="InterPro" id="IPR024079">
    <property type="entry name" value="MetalloPept_cat_dom_sf"/>
</dbReference>
<proteinExistence type="predicted"/>
<dbReference type="PANTHER" id="PTHR11733:SF133">
    <property type="entry name" value="PHOSPHATE-REGULATING NEUTRAL ENDOPEPTIDASE PHEX"/>
    <property type="match status" value="1"/>
</dbReference>
<dbReference type="InterPro" id="IPR018497">
    <property type="entry name" value="Peptidase_M13_C"/>
</dbReference>
<evidence type="ECO:0000313" key="3">
    <source>
        <dbReference type="Proteomes" id="UP001177670"/>
    </source>
</evidence>
<dbReference type="InterPro" id="IPR000718">
    <property type="entry name" value="Peptidase_M13"/>
</dbReference>